<evidence type="ECO:0000256" key="3">
    <source>
        <dbReference type="ARBA" id="ARBA00022801"/>
    </source>
</evidence>
<dbReference type="Pfam" id="PF04002">
    <property type="entry name" value="RadC"/>
    <property type="match status" value="1"/>
</dbReference>
<feature type="domain" description="MPN" evidence="6">
    <location>
        <begin position="46"/>
        <end position="168"/>
    </location>
</feature>
<dbReference type="Proteomes" id="UP000645612">
    <property type="component" value="Unassembled WGS sequence"/>
</dbReference>
<dbReference type="InterPro" id="IPR001405">
    <property type="entry name" value="UPF0758"/>
</dbReference>
<organism evidence="7 8">
    <name type="scientific">Burkholderia cepacia</name>
    <name type="common">Pseudomonas cepacia</name>
    <dbReference type="NCBI Taxonomy" id="292"/>
    <lineage>
        <taxon>Bacteria</taxon>
        <taxon>Pseudomonadati</taxon>
        <taxon>Pseudomonadota</taxon>
        <taxon>Betaproteobacteria</taxon>
        <taxon>Burkholderiales</taxon>
        <taxon>Burkholderiaceae</taxon>
        <taxon>Burkholderia</taxon>
        <taxon>Burkholderia cepacia complex</taxon>
    </lineage>
</organism>
<gene>
    <name evidence="7" type="primary">radC</name>
    <name evidence="7" type="ORF">JAO13_18650</name>
</gene>
<dbReference type="CDD" id="cd08071">
    <property type="entry name" value="MPN_DUF2466"/>
    <property type="match status" value="1"/>
</dbReference>
<dbReference type="PROSITE" id="PS50249">
    <property type="entry name" value="MPN"/>
    <property type="match status" value="1"/>
</dbReference>
<evidence type="ECO:0000313" key="7">
    <source>
        <dbReference type="EMBL" id="MBH9698460.1"/>
    </source>
</evidence>
<dbReference type="PANTHER" id="PTHR30471">
    <property type="entry name" value="DNA REPAIR PROTEIN RADC"/>
    <property type="match status" value="1"/>
</dbReference>
<name>A0A8I1AN37_BURCE</name>
<keyword evidence="4" id="KW-0862">Zinc</keyword>
<accession>A0A8I1AN37</accession>
<keyword evidence="2" id="KW-0479">Metal-binding</keyword>
<dbReference type="InterPro" id="IPR025657">
    <property type="entry name" value="RadC_JAB"/>
</dbReference>
<evidence type="ECO:0000313" key="8">
    <source>
        <dbReference type="Proteomes" id="UP000645612"/>
    </source>
</evidence>
<dbReference type="GO" id="GO:0046872">
    <property type="term" value="F:metal ion binding"/>
    <property type="evidence" value="ECO:0007669"/>
    <property type="project" value="UniProtKB-KW"/>
</dbReference>
<dbReference type="EMBL" id="JAEDXG010000017">
    <property type="protein sequence ID" value="MBH9698460.1"/>
    <property type="molecule type" value="Genomic_DNA"/>
</dbReference>
<dbReference type="AlphaFoldDB" id="A0A8I1AN37"/>
<dbReference type="PANTHER" id="PTHR30471:SF6">
    <property type="entry name" value="UPF0758 PROTEIN VC_0510"/>
    <property type="match status" value="1"/>
</dbReference>
<dbReference type="SUPFAM" id="SSF102712">
    <property type="entry name" value="JAB1/MPN domain"/>
    <property type="match status" value="1"/>
</dbReference>
<evidence type="ECO:0000259" key="6">
    <source>
        <dbReference type="PROSITE" id="PS50249"/>
    </source>
</evidence>
<dbReference type="Gene3D" id="3.40.140.10">
    <property type="entry name" value="Cytidine Deaminase, domain 2"/>
    <property type="match status" value="1"/>
</dbReference>
<evidence type="ECO:0000256" key="5">
    <source>
        <dbReference type="ARBA" id="ARBA00023049"/>
    </source>
</evidence>
<keyword evidence="1" id="KW-0645">Protease</keyword>
<dbReference type="NCBIfam" id="TIGR00608">
    <property type="entry name" value="radc"/>
    <property type="match status" value="1"/>
</dbReference>
<dbReference type="RefSeq" id="WP_198110643.1">
    <property type="nucleotide sequence ID" value="NZ_JAEDXF010000012.1"/>
</dbReference>
<keyword evidence="5" id="KW-0482">Metalloprotease</keyword>
<evidence type="ECO:0000256" key="4">
    <source>
        <dbReference type="ARBA" id="ARBA00022833"/>
    </source>
</evidence>
<comment type="caution">
    <text evidence="7">The sequence shown here is derived from an EMBL/GenBank/DDBJ whole genome shotgun (WGS) entry which is preliminary data.</text>
</comment>
<dbReference type="GO" id="GO:0006508">
    <property type="term" value="P:proteolysis"/>
    <property type="evidence" value="ECO:0007669"/>
    <property type="project" value="UniProtKB-KW"/>
</dbReference>
<evidence type="ECO:0000256" key="1">
    <source>
        <dbReference type="ARBA" id="ARBA00022670"/>
    </source>
</evidence>
<protein>
    <submittedName>
        <fullName evidence="7">DNA repair protein RadC</fullName>
    </submittedName>
</protein>
<keyword evidence="3" id="KW-0378">Hydrolase</keyword>
<proteinExistence type="predicted"/>
<dbReference type="GO" id="GO:0008237">
    <property type="term" value="F:metallopeptidase activity"/>
    <property type="evidence" value="ECO:0007669"/>
    <property type="project" value="UniProtKB-KW"/>
</dbReference>
<reference evidence="7" key="1">
    <citation type="submission" date="2020-12" db="EMBL/GenBank/DDBJ databases">
        <title>Burkholderia cepacia complex in Mexico.</title>
        <authorList>
            <person name="Estrada P."/>
        </authorList>
    </citation>
    <scope>NUCLEOTIDE SEQUENCE</scope>
    <source>
        <strain evidence="7">871</strain>
    </source>
</reference>
<evidence type="ECO:0000256" key="2">
    <source>
        <dbReference type="ARBA" id="ARBA00022723"/>
    </source>
</evidence>
<dbReference type="InterPro" id="IPR037518">
    <property type="entry name" value="MPN"/>
</dbReference>
<sequence>MSQYSHSPEASLLVRDARGRYQPATADQILAAARQAIDQKMQRGADFGSPADVKAYLRAKLAGLDHEIFAVLFLDNRHRLIEYVEMFRGTIDGASVHPREVVKEALRFNAAAVIFSHPHPSGNPEPSQADKAITSRLREALALIEVRTLDHVVVAGNETVSFAERGLL</sequence>